<accession>A0ABT4I2Z8</accession>
<evidence type="ECO:0000313" key="2">
    <source>
        <dbReference type="Proteomes" id="UP001067708"/>
    </source>
</evidence>
<reference evidence="1" key="1">
    <citation type="submission" date="2022-09" db="EMBL/GenBank/DDBJ databases">
        <title>Genome analysis and characterization of larvicidal activity of Brevibacillus strains.</title>
        <authorList>
            <person name="Patrusheva E.V."/>
            <person name="Izotova A.O."/>
            <person name="Toshchakov S.V."/>
            <person name="Sineoky S.P."/>
        </authorList>
    </citation>
    <scope>NUCLEOTIDE SEQUENCE</scope>
    <source>
        <strain evidence="1">VKPM_B-13244</strain>
    </source>
</reference>
<dbReference type="RefSeq" id="WP_258418370.1">
    <property type="nucleotide sequence ID" value="NZ_JAPTNG010000023.1"/>
</dbReference>
<protein>
    <recommendedName>
        <fullName evidence="3">Phage protein</fullName>
    </recommendedName>
</protein>
<dbReference type="Proteomes" id="UP001067708">
    <property type="component" value="Unassembled WGS sequence"/>
</dbReference>
<name>A0ABT4I2Z8_9BACL</name>
<gene>
    <name evidence="1" type="ORF">O0535_22205</name>
</gene>
<dbReference type="EMBL" id="JAPTNG010000023">
    <property type="protein sequence ID" value="MCZ0833424.1"/>
    <property type="molecule type" value="Genomic_DNA"/>
</dbReference>
<proteinExistence type="predicted"/>
<evidence type="ECO:0008006" key="3">
    <source>
        <dbReference type="Google" id="ProtNLM"/>
    </source>
</evidence>
<evidence type="ECO:0000313" key="1">
    <source>
        <dbReference type="EMBL" id="MCZ0833424.1"/>
    </source>
</evidence>
<sequence>MNLIKIKGIKKEEVEVEVSLKDLGYQLVNEAYKRCDIPDGKGWDWVTDDKGNTYIGGHKNWKISSDPFVAKLVDVGNFFIYGEEFKLEELSDEESQGEYDEQ</sequence>
<comment type="caution">
    <text evidence="1">The sequence shown here is derived from an EMBL/GenBank/DDBJ whole genome shotgun (WGS) entry which is preliminary data.</text>
</comment>
<keyword evidence="2" id="KW-1185">Reference proteome</keyword>
<organism evidence="1 2">
    <name type="scientific">Brevibacillus halotolerans</name>
    <dbReference type="NCBI Taxonomy" id="1507437"/>
    <lineage>
        <taxon>Bacteria</taxon>
        <taxon>Bacillati</taxon>
        <taxon>Bacillota</taxon>
        <taxon>Bacilli</taxon>
        <taxon>Bacillales</taxon>
        <taxon>Paenibacillaceae</taxon>
        <taxon>Brevibacillus</taxon>
    </lineage>
</organism>